<comment type="similarity">
    <text evidence="6">Belongs to the peptidase M3 family.</text>
</comment>
<evidence type="ECO:0000256" key="6">
    <source>
        <dbReference type="RuleBase" id="RU003435"/>
    </source>
</evidence>
<dbReference type="RefSeq" id="WP_216415492.1">
    <property type="nucleotide sequence ID" value="NZ_JAHLQK010000002.1"/>
</dbReference>
<accession>A0ABS6G0V4</accession>
<dbReference type="InterPro" id="IPR011977">
    <property type="entry name" value="Pept_M3B_clade3"/>
</dbReference>
<evidence type="ECO:0000256" key="4">
    <source>
        <dbReference type="ARBA" id="ARBA00022833"/>
    </source>
</evidence>
<evidence type="ECO:0000256" key="1">
    <source>
        <dbReference type="ARBA" id="ARBA00022670"/>
    </source>
</evidence>
<reference evidence="9 10" key="1">
    <citation type="submission" date="2021-06" db="EMBL/GenBank/DDBJ databases">
        <authorList>
            <person name="Sun Q."/>
            <person name="Li D."/>
        </authorList>
    </citation>
    <scope>NUCLEOTIDE SEQUENCE [LARGE SCALE GENOMIC DNA]</scope>
    <source>
        <strain evidence="9 10">MSJ-5</strain>
    </source>
</reference>
<feature type="domain" description="Oligopeptidase F N-terminal" evidence="8">
    <location>
        <begin position="112"/>
        <end position="171"/>
    </location>
</feature>
<dbReference type="NCBIfam" id="TIGR02290">
    <property type="entry name" value="M3_fam_3"/>
    <property type="match status" value="1"/>
</dbReference>
<feature type="domain" description="Peptidase M3A/M3B catalytic" evidence="7">
    <location>
        <begin position="193"/>
        <end position="573"/>
    </location>
</feature>
<evidence type="ECO:0000313" key="9">
    <source>
        <dbReference type="EMBL" id="MBU5676008.1"/>
    </source>
</evidence>
<evidence type="ECO:0000256" key="2">
    <source>
        <dbReference type="ARBA" id="ARBA00022723"/>
    </source>
</evidence>
<evidence type="ECO:0000256" key="3">
    <source>
        <dbReference type="ARBA" id="ARBA00022801"/>
    </source>
</evidence>
<dbReference type="Proteomes" id="UP000779508">
    <property type="component" value="Unassembled WGS sequence"/>
</dbReference>
<gene>
    <name evidence="9" type="ORF">KQI88_06235</name>
</gene>
<evidence type="ECO:0000259" key="7">
    <source>
        <dbReference type="Pfam" id="PF01432"/>
    </source>
</evidence>
<protein>
    <submittedName>
        <fullName evidence="9">M3 family oligoendopeptidase</fullName>
    </submittedName>
</protein>
<keyword evidence="5 6" id="KW-0482">Metalloprotease</keyword>
<keyword evidence="4 6" id="KW-0862">Zinc</keyword>
<keyword evidence="10" id="KW-1185">Reference proteome</keyword>
<evidence type="ECO:0000313" key="10">
    <source>
        <dbReference type="Proteomes" id="UP000779508"/>
    </source>
</evidence>
<dbReference type="InterPro" id="IPR034006">
    <property type="entry name" value="M3B_PepF_2"/>
</dbReference>
<dbReference type="Pfam" id="PF08439">
    <property type="entry name" value="Peptidase_M3_N"/>
    <property type="match status" value="1"/>
</dbReference>
<dbReference type="Pfam" id="PF01432">
    <property type="entry name" value="Peptidase_M3"/>
    <property type="match status" value="1"/>
</dbReference>
<name>A0ABS6G0V4_9FIRM</name>
<proteinExistence type="inferred from homology"/>
<evidence type="ECO:0000259" key="8">
    <source>
        <dbReference type="Pfam" id="PF08439"/>
    </source>
</evidence>
<dbReference type="InterPro" id="IPR001567">
    <property type="entry name" value="Pept_M3A_M3B_dom"/>
</dbReference>
<comment type="caution">
    <text evidence="9">The sequence shown here is derived from an EMBL/GenBank/DDBJ whole genome shotgun (WGS) entry which is preliminary data.</text>
</comment>
<dbReference type="EMBL" id="JAHLQK010000002">
    <property type="protein sequence ID" value="MBU5676008.1"/>
    <property type="molecule type" value="Genomic_DNA"/>
</dbReference>
<keyword evidence="3 6" id="KW-0378">Hydrolase</keyword>
<dbReference type="CDD" id="cd09607">
    <property type="entry name" value="M3B_PepF"/>
    <property type="match status" value="1"/>
</dbReference>
<keyword evidence="2 6" id="KW-0479">Metal-binding</keyword>
<keyword evidence="1 6" id="KW-0645">Protease</keyword>
<evidence type="ECO:0000256" key="5">
    <source>
        <dbReference type="ARBA" id="ARBA00023049"/>
    </source>
</evidence>
<organism evidence="9 10">
    <name type="scientific">Alkaliphilus flagellatus</name>
    <dbReference type="NCBI Taxonomy" id="2841507"/>
    <lineage>
        <taxon>Bacteria</taxon>
        <taxon>Bacillati</taxon>
        <taxon>Bacillota</taxon>
        <taxon>Clostridia</taxon>
        <taxon>Peptostreptococcales</taxon>
        <taxon>Natronincolaceae</taxon>
        <taxon>Alkaliphilus</taxon>
    </lineage>
</organism>
<comment type="cofactor">
    <cofactor evidence="6">
        <name>Zn(2+)</name>
        <dbReference type="ChEBI" id="CHEBI:29105"/>
    </cofactor>
    <text evidence="6">Binds 1 zinc ion.</text>
</comment>
<sequence length="594" mass="67730">MRWSLNELYTSFESTEFKSDMDKCNEYIKELIIWVKKELRSTEGAKEKIENYIKKQQEFGSIYIRLLSYAILVSSVDAKNETALKVADQLQSKASNLTEATVQFEKWLGNIENIEELIQSSPLLKEHQFYLEDIMLNNQYLLSEEEEILISKMSQTGSKAWAKLQQLLSSTLLVDITIDGEEKQLPLPVVRNMAYSADAATRKTAYEAELKSYLKIEESSAAALNGIKGESITISQKRGFASPLEQAVITSRMNMETLDAMLTAMKESLPFFHQYYRKKGELLGHSNGLPFYDMFAPIGNVDMEFTYEEAQKYIVDNFNTFSKELGDFAQKAFDKNWIDAEPRIGKRGGAFCSNLHPIKESRILANFDGSFSNMTTLAHELGHGYHGHCLKNASLLNSRYPMPLAETASIFAETIIINGALKTATVEEAFAILETSISDAGQVIVDIYSRFLFESEVFKRREDSSLSVNELKEIMISAQKEAYGNGLDHNVLHESMWINKSHYYMPERHFYNFPYAFGLLFSKGLYSEYLKRGEAFVNEYNNLLEATGKNNIVDVGKVMDIDVTSVDFWRSSLDLIKKDIKKFVDIADERLKNK</sequence>
<dbReference type="InterPro" id="IPR013647">
    <property type="entry name" value="OligopepF_N_dom"/>
</dbReference>